<comment type="caution">
    <text evidence="2">The sequence shown here is derived from an EMBL/GenBank/DDBJ whole genome shotgun (WGS) entry which is preliminary data.</text>
</comment>
<keyword evidence="1" id="KW-1133">Transmembrane helix</keyword>
<organism evidence="2 3">
    <name type="scientific">Candidatus Syntrophonatronum acetioxidans</name>
    <dbReference type="NCBI Taxonomy" id="1795816"/>
    <lineage>
        <taxon>Bacteria</taxon>
        <taxon>Bacillati</taxon>
        <taxon>Bacillota</taxon>
        <taxon>Clostridia</taxon>
        <taxon>Eubacteriales</taxon>
        <taxon>Syntrophomonadaceae</taxon>
        <taxon>Candidatus Syntrophonatronum</taxon>
    </lineage>
</organism>
<dbReference type="AlphaFoldDB" id="A0A424YFK0"/>
<dbReference type="Pfam" id="PF04306">
    <property type="entry name" value="DUF456"/>
    <property type="match status" value="1"/>
</dbReference>
<accession>A0A424YFK0</accession>
<sequence length="159" mass="16727">MSITGLILAIILFLLGMAGTILPALPGPIFILTGMIVYGLFVGFEGLTLYFYLAQTAALVLIFLIDYLAASLGTKRYGGSRYAVWGAAAGILVGLITLGPLGIIIGPFAGAVAAELLGGKELNSAFKTGFGTLLGLLGGTFLKLFIEIIMILWFFYVIL</sequence>
<name>A0A424YFK0_9FIRM</name>
<dbReference type="InterPro" id="IPR007403">
    <property type="entry name" value="DUF456"/>
</dbReference>
<feature type="transmembrane region" description="Helical" evidence="1">
    <location>
        <begin position="47"/>
        <end position="70"/>
    </location>
</feature>
<dbReference type="EMBL" id="QZAA01000113">
    <property type="protein sequence ID" value="RQD76533.1"/>
    <property type="molecule type" value="Genomic_DNA"/>
</dbReference>
<feature type="transmembrane region" description="Helical" evidence="1">
    <location>
        <begin position="82"/>
        <end position="113"/>
    </location>
</feature>
<evidence type="ECO:0000256" key="1">
    <source>
        <dbReference type="SAM" id="Phobius"/>
    </source>
</evidence>
<feature type="transmembrane region" description="Helical" evidence="1">
    <location>
        <begin position="133"/>
        <end position="158"/>
    </location>
</feature>
<gene>
    <name evidence="2" type="ORF">D5R97_04305</name>
</gene>
<protein>
    <submittedName>
        <fullName evidence="2">DUF456 domain-containing protein</fullName>
    </submittedName>
</protein>
<keyword evidence="1" id="KW-0472">Membrane</keyword>
<evidence type="ECO:0000313" key="2">
    <source>
        <dbReference type="EMBL" id="RQD76533.1"/>
    </source>
</evidence>
<reference evidence="2 3" key="1">
    <citation type="submission" date="2018-08" db="EMBL/GenBank/DDBJ databases">
        <title>The metabolism and importance of syntrophic acetate oxidation coupled to methane or sulfide production in haloalkaline environments.</title>
        <authorList>
            <person name="Timmers P.H.A."/>
            <person name="Vavourakis C.D."/>
            <person name="Sorokin D.Y."/>
            <person name="Sinninghe Damste J.S."/>
            <person name="Muyzer G."/>
            <person name="Stams A.J.M."/>
            <person name="Plugge C.M."/>
        </authorList>
    </citation>
    <scope>NUCLEOTIDE SEQUENCE [LARGE SCALE GENOMIC DNA]</scope>
    <source>
        <strain evidence="2">MSAO_Bac1</strain>
    </source>
</reference>
<dbReference type="Proteomes" id="UP000285138">
    <property type="component" value="Unassembled WGS sequence"/>
</dbReference>
<keyword evidence="1" id="KW-0812">Transmembrane</keyword>
<dbReference type="PANTHER" id="PTHR39165">
    <property type="entry name" value="IG HYPOTHETICAL 17883"/>
    <property type="match status" value="1"/>
</dbReference>
<evidence type="ECO:0000313" key="3">
    <source>
        <dbReference type="Proteomes" id="UP000285138"/>
    </source>
</evidence>
<proteinExistence type="predicted"/>
<dbReference type="PANTHER" id="PTHR39165:SF1">
    <property type="entry name" value="DUF456 DOMAIN-CONTAINING PROTEIN"/>
    <property type="match status" value="1"/>
</dbReference>